<evidence type="ECO:0000313" key="8">
    <source>
        <dbReference type="Proteomes" id="UP000253314"/>
    </source>
</evidence>
<feature type="transmembrane region" description="Helical" evidence="6">
    <location>
        <begin position="27"/>
        <end position="52"/>
    </location>
</feature>
<comment type="caution">
    <text evidence="7">The sequence shown here is derived from an EMBL/GenBank/DDBJ whole genome shotgun (WGS) entry which is preliminary data.</text>
</comment>
<comment type="subcellular location">
    <subcellularLocation>
        <location evidence="1">Cell membrane</location>
        <topology evidence="1">Multi-pass membrane protein</topology>
    </subcellularLocation>
</comment>
<accession>A0A366XV73</accession>
<keyword evidence="8" id="KW-1185">Reference proteome</keyword>
<keyword evidence="2" id="KW-1003">Cell membrane</keyword>
<evidence type="ECO:0000256" key="5">
    <source>
        <dbReference type="ARBA" id="ARBA00023136"/>
    </source>
</evidence>
<keyword evidence="5 6" id="KW-0472">Membrane</keyword>
<dbReference type="OrthoDB" id="9784202at2"/>
<evidence type="ECO:0000313" key="7">
    <source>
        <dbReference type="EMBL" id="RBW69045.1"/>
    </source>
</evidence>
<reference evidence="7 8" key="1">
    <citation type="submission" date="2018-07" db="EMBL/GenBank/DDBJ databases">
        <title>Lottiidibacillus patelloidae gen. nov., sp. nov., isolated from the intestinal tract of a marine limpet and the reclassification of B. taeanensis BH030017T, B. algicola KMM 3737T and B. hwajinpoensis SW-72T as genus Lottiidibacillus.</title>
        <authorList>
            <person name="Liu R."/>
            <person name="Huang Z."/>
        </authorList>
    </citation>
    <scope>NUCLEOTIDE SEQUENCE [LARGE SCALE GENOMIC DNA]</scope>
    <source>
        <strain evidence="7 8">BH030017</strain>
    </source>
</reference>
<evidence type="ECO:0000256" key="1">
    <source>
        <dbReference type="ARBA" id="ARBA00004651"/>
    </source>
</evidence>
<feature type="transmembrane region" description="Helical" evidence="6">
    <location>
        <begin position="136"/>
        <end position="161"/>
    </location>
</feature>
<feature type="transmembrane region" description="Helical" evidence="6">
    <location>
        <begin position="58"/>
        <end position="78"/>
    </location>
</feature>
<organism evidence="7 8">
    <name type="scientific">Bacillus taeanensis</name>
    <dbReference type="NCBI Taxonomy" id="273032"/>
    <lineage>
        <taxon>Bacteria</taxon>
        <taxon>Bacillati</taxon>
        <taxon>Bacillota</taxon>
        <taxon>Bacilli</taxon>
        <taxon>Bacillales</taxon>
        <taxon>Bacillaceae</taxon>
        <taxon>Bacillus</taxon>
    </lineage>
</organism>
<evidence type="ECO:0000256" key="6">
    <source>
        <dbReference type="SAM" id="Phobius"/>
    </source>
</evidence>
<dbReference type="EMBL" id="QOCW01000014">
    <property type="protein sequence ID" value="RBW69045.1"/>
    <property type="molecule type" value="Genomic_DNA"/>
</dbReference>
<evidence type="ECO:0000256" key="2">
    <source>
        <dbReference type="ARBA" id="ARBA00022475"/>
    </source>
</evidence>
<name>A0A366XV73_9BACI</name>
<protein>
    <submittedName>
        <fullName evidence="7">LysE family translocator</fullName>
    </submittedName>
</protein>
<keyword evidence="3 6" id="KW-0812">Transmembrane</keyword>
<sequence>MLLTLAPGPDILFVIVQSISQGKRAGIAVALGLCTGLIVHTTAAALGISVILNQSTAAFQLVKYAGAVYLLYLVWQAFKEGDTSFSMKEAKNQQFISLYKRGIFMNILNPKVSLFFLAFLPQFVSAELGKIPFQMIILGIIFMAQAFIIFTGTALFSVSFSQRFFSNHKIGKYINYFKAIIFAVIGIRLAFMEK</sequence>
<keyword evidence="4 6" id="KW-1133">Transmembrane helix</keyword>
<dbReference type="GO" id="GO:0015171">
    <property type="term" value="F:amino acid transmembrane transporter activity"/>
    <property type="evidence" value="ECO:0007669"/>
    <property type="project" value="TreeGrafter"/>
</dbReference>
<dbReference type="PANTHER" id="PTHR30086:SF20">
    <property type="entry name" value="ARGININE EXPORTER PROTEIN ARGO-RELATED"/>
    <property type="match status" value="1"/>
</dbReference>
<dbReference type="Pfam" id="PF01810">
    <property type="entry name" value="LysE"/>
    <property type="match status" value="1"/>
</dbReference>
<dbReference type="PANTHER" id="PTHR30086">
    <property type="entry name" value="ARGININE EXPORTER PROTEIN ARGO"/>
    <property type="match status" value="1"/>
</dbReference>
<dbReference type="Proteomes" id="UP000253314">
    <property type="component" value="Unassembled WGS sequence"/>
</dbReference>
<feature type="transmembrane region" description="Helical" evidence="6">
    <location>
        <begin position="173"/>
        <end position="191"/>
    </location>
</feature>
<evidence type="ECO:0000256" key="4">
    <source>
        <dbReference type="ARBA" id="ARBA00022989"/>
    </source>
</evidence>
<dbReference type="GO" id="GO:0005886">
    <property type="term" value="C:plasma membrane"/>
    <property type="evidence" value="ECO:0007669"/>
    <property type="project" value="UniProtKB-SubCell"/>
</dbReference>
<feature type="transmembrane region" description="Helical" evidence="6">
    <location>
        <begin position="103"/>
        <end position="124"/>
    </location>
</feature>
<dbReference type="InterPro" id="IPR001123">
    <property type="entry name" value="LeuE-type"/>
</dbReference>
<dbReference type="AlphaFoldDB" id="A0A366XV73"/>
<gene>
    <name evidence="7" type="ORF">DS031_13550</name>
</gene>
<evidence type="ECO:0000256" key="3">
    <source>
        <dbReference type="ARBA" id="ARBA00022692"/>
    </source>
</evidence>
<dbReference type="PIRSF" id="PIRSF006324">
    <property type="entry name" value="LeuE"/>
    <property type="match status" value="1"/>
</dbReference>
<proteinExistence type="predicted"/>